<dbReference type="Proteomes" id="UP000022910">
    <property type="component" value="Unassembled WGS sequence"/>
</dbReference>
<name>A0A015K7A1_RHIIW</name>
<dbReference type="AlphaFoldDB" id="A0A015K7A1"/>
<dbReference type="EMBL" id="JEMT01023972">
    <property type="protein sequence ID" value="EXX63379.1"/>
    <property type="molecule type" value="Genomic_DNA"/>
</dbReference>
<evidence type="ECO:0000313" key="2">
    <source>
        <dbReference type="Proteomes" id="UP000022910"/>
    </source>
</evidence>
<comment type="caution">
    <text evidence="1">The sequence shown here is derived from an EMBL/GenBank/DDBJ whole genome shotgun (WGS) entry which is preliminary data.</text>
</comment>
<dbReference type="HOGENOM" id="CLU_2224645_0_0_1"/>
<proteinExistence type="predicted"/>
<evidence type="ECO:0008006" key="3">
    <source>
        <dbReference type="Google" id="ProtNLM"/>
    </source>
</evidence>
<organism evidence="1 2">
    <name type="scientific">Rhizophagus irregularis (strain DAOM 197198w)</name>
    <name type="common">Glomus intraradices</name>
    <dbReference type="NCBI Taxonomy" id="1432141"/>
    <lineage>
        <taxon>Eukaryota</taxon>
        <taxon>Fungi</taxon>
        <taxon>Fungi incertae sedis</taxon>
        <taxon>Mucoromycota</taxon>
        <taxon>Glomeromycotina</taxon>
        <taxon>Glomeromycetes</taxon>
        <taxon>Glomerales</taxon>
        <taxon>Glomeraceae</taxon>
        <taxon>Rhizophagus</taxon>
    </lineage>
</organism>
<reference evidence="1 2" key="1">
    <citation type="submission" date="2014-02" db="EMBL/GenBank/DDBJ databases">
        <title>Single nucleus genome sequencing reveals high similarity among nuclei of an endomycorrhizal fungus.</title>
        <authorList>
            <person name="Lin K."/>
            <person name="Geurts R."/>
            <person name="Zhang Z."/>
            <person name="Limpens E."/>
            <person name="Saunders D.G."/>
            <person name="Mu D."/>
            <person name="Pang E."/>
            <person name="Cao H."/>
            <person name="Cha H."/>
            <person name="Lin T."/>
            <person name="Zhou Q."/>
            <person name="Shang Y."/>
            <person name="Li Y."/>
            <person name="Ivanov S."/>
            <person name="Sharma T."/>
            <person name="Velzen R.V."/>
            <person name="Ruijter N.D."/>
            <person name="Aanen D.K."/>
            <person name="Win J."/>
            <person name="Kamoun S."/>
            <person name="Bisseling T."/>
            <person name="Huang S."/>
        </authorList>
    </citation>
    <scope>NUCLEOTIDE SEQUENCE [LARGE SCALE GENOMIC DNA]</scope>
    <source>
        <strain evidence="2">DAOM197198w</strain>
    </source>
</reference>
<gene>
    <name evidence="1" type="ORF">RirG_152900</name>
</gene>
<protein>
    <recommendedName>
        <fullName evidence="3">Retrotransposon gag domain-containing protein</fullName>
    </recommendedName>
</protein>
<sequence length="106" mass="12378">MLELTRIKQGTNESDEEYTRRFRSILRIATRGHARSNPTNLNDAVNEAKREEEAKDELLMKTTGLDMKRVGQEKNMEEILKEETNKYKGMNPNYKIKKLKVMNGMS</sequence>
<evidence type="ECO:0000313" key="1">
    <source>
        <dbReference type="EMBL" id="EXX63379.1"/>
    </source>
</evidence>
<dbReference type="OrthoDB" id="10597774at2759"/>
<keyword evidence="2" id="KW-1185">Reference proteome</keyword>
<accession>A0A015K7A1</accession>